<evidence type="ECO:0000313" key="2">
    <source>
        <dbReference type="EMBL" id="CAA9249312.1"/>
    </source>
</evidence>
<feature type="region of interest" description="Disordered" evidence="1">
    <location>
        <begin position="1"/>
        <end position="45"/>
    </location>
</feature>
<protein>
    <submittedName>
        <fullName evidence="2">Uncharacterized protein</fullName>
    </submittedName>
</protein>
<name>A0A6J4IE12_9PROT</name>
<gene>
    <name evidence="2" type="ORF">AVDCRST_MAG27-1876</name>
</gene>
<dbReference type="AlphaFoldDB" id="A0A6J4IE12"/>
<feature type="compositionally biased region" description="Basic residues" evidence="1">
    <location>
        <begin position="16"/>
        <end position="26"/>
    </location>
</feature>
<organism evidence="2">
    <name type="scientific">uncultured Craurococcus sp</name>
    <dbReference type="NCBI Taxonomy" id="1135998"/>
    <lineage>
        <taxon>Bacteria</taxon>
        <taxon>Pseudomonadati</taxon>
        <taxon>Pseudomonadota</taxon>
        <taxon>Alphaproteobacteria</taxon>
        <taxon>Acetobacterales</taxon>
        <taxon>Acetobacteraceae</taxon>
        <taxon>Craurococcus</taxon>
        <taxon>environmental samples</taxon>
    </lineage>
</organism>
<proteinExistence type="predicted"/>
<sequence length="124" mass="12973">RPGDQHGALHQGQPHRLLRRLQHRPPHGAAGAPDHGRGRLPGPGHDHLACHVRPCRDAGGGAGHALRRAALRHARRGAAPPLRRAGDRAGDGGTRLHRLPPPLPGRGGRPLAAHHPGGRGLCGL</sequence>
<dbReference type="EMBL" id="CADCTD010000079">
    <property type="protein sequence ID" value="CAA9249312.1"/>
    <property type="molecule type" value="Genomic_DNA"/>
</dbReference>
<feature type="non-terminal residue" evidence="2">
    <location>
        <position position="124"/>
    </location>
</feature>
<evidence type="ECO:0000256" key="1">
    <source>
        <dbReference type="SAM" id="MobiDB-lite"/>
    </source>
</evidence>
<feature type="non-terminal residue" evidence="2">
    <location>
        <position position="1"/>
    </location>
</feature>
<feature type="region of interest" description="Disordered" evidence="1">
    <location>
        <begin position="73"/>
        <end position="124"/>
    </location>
</feature>
<accession>A0A6J4IE12</accession>
<reference evidence="2" key="1">
    <citation type="submission" date="2020-02" db="EMBL/GenBank/DDBJ databases">
        <authorList>
            <person name="Meier V. D."/>
        </authorList>
    </citation>
    <scope>NUCLEOTIDE SEQUENCE</scope>
    <source>
        <strain evidence="2">AVDCRST_MAG27</strain>
    </source>
</reference>